<feature type="domain" description="DUF4123" evidence="1">
    <location>
        <begin position="138"/>
        <end position="257"/>
    </location>
</feature>
<dbReference type="Pfam" id="PF13503">
    <property type="entry name" value="DUF4123"/>
    <property type="match status" value="1"/>
</dbReference>
<evidence type="ECO:0000259" key="1">
    <source>
        <dbReference type="Pfam" id="PF13503"/>
    </source>
</evidence>
<sequence length="455" mass="51719">MATSDYWVARCHVMAHTPSARRWEEDTDEAITVAAVLASSEDEVRARLQQQCHQDGLGLVRLENIETLLARCRREGLVQTLVELAHTTSTKYPVAYGDMVPLLPEKAPEPQDAQPAIPPVSYQETTWQALFACDQSPLWAVIDGVNCRETMARLGQTDAQHACLYATTDTATQANAPWLVRLEADSDIRIWLENLPQDQHWGVLFHSHATLKQLRTHLRKFTMLWTPANDQAPVYFRFYDPRVALDMSQALEPWKLAAFMAPLEAVFIPASPLMVFPSELTLIPSIALETPAQHVQGRLLTISLSHDARDARGQGRQFAIGQEEFARFGRLLGVRAKRNIANEMSAQFATHSPEQLLAAIESATKLGGKYGLTSRKQIKTLAQCVLYFGDDFDERYPAVSRTLSNTRLLTWQKRQFIDEWFFRMQLQTDFKERITATHERDITWRKEDLRKGTSQ</sequence>
<name>A0A1R4HSY0_9GAMM</name>
<protein>
    <recommendedName>
        <fullName evidence="1">DUF4123 domain-containing protein</fullName>
    </recommendedName>
</protein>
<dbReference type="OrthoDB" id="6112377at2"/>
<accession>A0A1R4HSY0</accession>
<evidence type="ECO:0000313" key="2">
    <source>
        <dbReference type="EMBL" id="SJN10669.1"/>
    </source>
</evidence>
<reference evidence="2 3" key="1">
    <citation type="submission" date="2017-02" db="EMBL/GenBank/DDBJ databases">
        <authorList>
            <person name="Dridi B."/>
        </authorList>
    </citation>
    <scope>NUCLEOTIDE SEQUENCE [LARGE SCALE GENOMIC DNA]</scope>
    <source>
        <strain evidence="2 3">JB380</strain>
    </source>
</reference>
<dbReference type="InterPro" id="IPR025391">
    <property type="entry name" value="DUF4123"/>
</dbReference>
<dbReference type="AlphaFoldDB" id="A0A1R4HSY0"/>
<proteinExistence type="predicted"/>
<gene>
    <name evidence="2" type="ORF">CZ787_04195</name>
</gene>
<dbReference type="EMBL" id="FUKM01000015">
    <property type="protein sequence ID" value="SJN10669.1"/>
    <property type="molecule type" value="Genomic_DNA"/>
</dbReference>
<dbReference type="Proteomes" id="UP000196331">
    <property type="component" value="Unassembled WGS sequence"/>
</dbReference>
<organism evidence="2 3">
    <name type="scientific">Halomonas citrativorans</name>
    <dbReference type="NCBI Taxonomy" id="2742612"/>
    <lineage>
        <taxon>Bacteria</taxon>
        <taxon>Pseudomonadati</taxon>
        <taxon>Pseudomonadota</taxon>
        <taxon>Gammaproteobacteria</taxon>
        <taxon>Oceanospirillales</taxon>
        <taxon>Halomonadaceae</taxon>
        <taxon>Halomonas</taxon>
    </lineage>
</organism>
<dbReference type="RefSeq" id="WP_087106462.1">
    <property type="nucleotide sequence ID" value="NZ_FUKM01000015.1"/>
</dbReference>
<comment type="caution">
    <text evidence="2">The sequence shown here is derived from an EMBL/GenBank/DDBJ whole genome shotgun (WGS) entry which is preliminary data.</text>
</comment>
<evidence type="ECO:0000313" key="3">
    <source>
        <dbReference type="Proteomes" id="UP000196331"/>
    </source>
</evidence>